<name>A0A330LQG8_9GAMM</name>
<evidence type="ECO:0000313" key="2">
    <source>
        <dbReference type="Proteomes" id="UP000250163"/>
    </source>
</evidence>
<dbReference type="AlphaFoldDB" id="A0A330LQG8"/>
<reference evidence="2" key="1">
    <citation type="submission" date="2018-05" db="EMBL/GenBank/DDBJ databases">
        <authorList>
            <person name="Cea G.-C."/>
            <person name="William W."/>
        </authorList>
    </citation>
    <scope>NUCLEOTIDE SEQUENCE [LARGE SCALE GENOMIC DNA]</scope>
    <source>
        <strain evidence="2">DB21MT 5</strain>
    </source>
</reference>
<accession>A0A330LQG8</accession>
<dbReference type="EMBL" id="LS483250">
    <property type="protein sequence ID" value="SQD78682.1"/>
    <property type="molecule type" value="Genomic_DNA"/>
</dbReference>
<gene>
    <name evidence="1" type="ORF">MORIYA_2204</name>
</gene>
<evidence type="ECO:0000313" key="1">
    <source>
        <dbReference type="EMBL" id="SQD78682.1"/>
    </source>
</evidence>
<proteinExistence type="predicted"/>
<dbReference type="Proteomes" id="UP000250163">
    <property type="component" value="Chromosome MORIYA"/>
</dbReference>
<organism evidence="1 2">
    <name type="scientific">Moritella yayanosii</name>
    <dbReference type="NCBI Taxonomy" id="69539"/>
    <lineage>
        <taxon>Bacteria</taxon>
        <taxon>Pseudomonadati</taxon>
        <taxon>Pseudomonadota</taxon>
        <taxon>Gammaproteobacteria</taxon>
        <taxon>Alteromonadales</taxon>
        <taxon>Moritellaceae</taxon>
        <taxon>Moritella</taxon>
    </lineage>
</organism>
<dbReference type="KEGG" id="mya:MORIYA_2204"/>
<dbReference type="RefSeq" id="WP_174216920.1">
    <property type="nucleotide sequence ID" value="NZ_LS483250.1"/>
</dbReference>
<protein>
    <submittedName>
        <fullName evidence="1">Uncharacterized protein</fullName>
    </submittedName>
</protein>
<sequence length="62" mass="6945">MLGEKEFESRGLISRNLLPIFSSENKLEWIMDSGILLNNSTQVVDRICDLIYGSGTLPVEVC</sequence>
<keyword evidence="2" id="KW-1185">Reference proteome</keyword>